<evidence type="ECO:0000256" key="1">
    <source>
        <dbReference type="SAM" id="Coils"/>
    </source>
</evidence>
<dbReference type="Proteomes" id="UP000254771">
    <property type="component" value="Unassembled WGS sequence"/>
</dbReference>
<keyword evidence="1" id="KW-0175">Coiled coil</keyword>
<feature type="transmembrane region" description="Helical" evidence="3">
    <location>
        <begin position="31"/>
        <end position="55"/>
    </location>
</feature>
<comment type="caution">
    <text evidence="4">The sequence shown here is derived from an EMBL/GenBank/DDBJ whole genome shotgun (WGS) entry which is preliminary data.</text>
</comment>
<feature type="region of interest" description="Disordered" evidence="2">
    <location>
        <begin position="168"/>
        <end position="188"/>
    </location>
</feature>
<proteinExistence type="predicted"/>
<feature type="coiled-coil region" evidence="1">
    <location>
        <begin position="131"/>
        <end position="165"/>
    </location>
</feature>
<sequence length="252" mass="27891">MTTEQQPEQINPSKEDAMLDKAEGQPRSRRLAYKSVLTAVVVGIVVISALTLFMIQRQERPLDELQIQDSNTPTQAVIKTPELELGLAEDNVEQIDRRLTSLSGRIDRGFKAQVAHSTDVKKSLASMAEGVQAIKVAIADLTESNRALRQRIDASIARLNTLIKETQKRKVAQQKPAARPKPSPTKIPPFHVDAIDVWDDMTYVAISQAGRVAFLKSGEQQSGWTVAGIDRLKGRVEFKGPHGQNHSISLQR</sequence>
<evidence type="ECO:0000256" key="3">
    <source>
        <dbReference type="SAM" id="Phobius"/>
    </source>
</evidence>
<dbReference type="EMBL" id="QFXE01000005">
    <property type="protein sequence ID" value="RDH87706.1"/>
    <property type="molecule type" value="Genomic_DNA"/>
</dbReference>
<feature type="compositionally biased region" description="Basic and acidic residues" evidence="2">
    <location>
        <begin position="13"/>
        <end position="25"/>
    </location>
</feature>
<keyword evidence="3" id="KW-1133">Transmembrane helix</keyword>
<evidence type="ECO:0000313" key="5">
    <source>
        <dbReference type="Proteomes" id="UP000254771"/>
    </source>
</evidence>
<protein>
    <submittedName>
        <fullName evidence="4">Uncharacterized protein</fullName>
    </submittedName>
</protein>
<reference evidence="4 5" key="1">
    <citation type="journal article" date="2018" name="ISME J.">
        <title>Endosymbiont genomes yield clues of tubeworm success.</title>
        <authorList>
            <person name="Li Y."/>
            <person name="Liles M.R."/>
            <person name="Halanych K.M."/>
        </authorList>
    </citation>
    <scope>NUCLEOTIDE SEQUENCE [LARGE SCALE GENOMIC DNA]</scope>
    <source>
        <strain evidence="4">A1462</strain>
    </source>
</reference>
<keyword evidence="3" id="KW-0812">Transmembrane</keyword>
<accession>A0A370DRL0</accession>
<evidence type="ECO:0000313" key="4">
    <source>
        <dbReference type="EMBL" id="RDH87706.1"/>
    </source>
</evidence>
<evidence type="ECO:0000256" key="2">
    <source>
        <dbReference type="SAM" id="MobiDB-lite"/>
    </source>
</evidence>
<keyword evidence="3" id="KW-0472">Membrane</keyword>
<feature type="region of interest" description="Disordered" evidence="2">
    <location>
        <begin position="1"/>
        <end position="25"/>
    </location>
</feature>
<gene>
    <name evidence="4" type="ORF">DIZ78_03915</name>
</gene>
<organism evidence="4 5">
    <name type="scientific">endosymbiont of Escarpia spicata</name>
    <dbReference type="NCBI Taxonomy" id="2200908"/>
    <lineage>
        <taxon>Bacteria</taxon>
        <taxon>Pseudomonadati</taxon>
        <taxon>Pseudomonadota</taxon>
        <taxon>Gammaproteobacteria</taxon>
        <taxon>sulfur-oxidizing symbionts</taxon>
    </lineage>
</organism>
<dbReference type="AlphaFoldDB" id="A0A370DRL0"/>
<name>A0A370DRL0_9GAMM</name>
<feature type="compositionally biased region" description="Polar residues" evidence="2">
    <location>
        <begin position="1"/>
        <end position="12"/>
    </location>
</feature>
<keyword evidence="5" id="KW-1185">Reference proteome</keyword>